<organism evidence="6 7">
    <name type="scientific">Lasiodiplodia theobromae</name>
    <dbReference type="NCBI Taxonomy" id="45133"/>
    <lineage>
        <taxon>Eukaryota</taxon>
        <taxon>Fungi</taxon>
        <taxon>Dikarya</taxon>
        <taxon>Ascomycota</taxon>
        <taxon>Pezizomycotina</taxon>
        <taxon>Dothideomycetes</taxon>
        <taxon>Dothideomycetes incertae sedis</taxon>
        <taxon>Botryosphaeriales</taxon>
        <taxon>Botryosphaeriaceae</taxon>
        <taxon>Lasiodiplodia</taxon>
    </lineage>
</organism>
<dbReference type="OrthoDB" id="1919336at2759"/>
<gene>
    <name evidence="6" type="ORF">DBV05_g4001</name>
</gene>
<feature type="DNA-binding region" description="HMG box" evidence="2">
    <location>
        <begin position="260"/>
        <end position="326"/>
    </location>
</feature>
<dbReference type="InterPro" id="IPR009071">
    <property type="entry name" value="HMG_box_dom"/>
</dbReference>
<dbReference type="Proteomes" id="UP000325902">
    <property type="component" value="Unassembled WGS sequence"/>
</dbReference>
<dbReference type="AlphaFoldDB" id="A0A5N5DHX1"/>
<dbReference type="GO" id="GO:0003677">
    <property type="term" value="F:DNA binding"/>
    <property type="evidence" value="ECO:0007669"/>
    <property type="project" value="UniProtKB-UniRule"/>
</dbReference>
<name>A0A5N5DHX1_9PEZI</name>
<keyword evidence="7" id="KW-1185">Reference proteome</keyword>
<dbReference type="Gene3D" id="1.10.30.10">
    <property type="entry name" value="High mobility group box domain"/>
    <property type="match status" value="2"/>
</dbReference>
<evidence type="ECO:0000256" key="2">
    <source>
        <dbReference type="PROSITE-ProRule" id="PRU00267"/>
    </source>
</evidence>
<feature type="domain" description="HMG box" evidence="5">
    <location>
        <begin position="260"/>
        <end position="326"/>
    </location>
</feature>
<dbReference type="PANTHER" id="PTHR48112">
    <property type="entry name" value="HIGH MOBILITY GROUP PROTEIN DSP1"/>
    <property type="match status" value="1"/>
</dbReference>
<feature type="region of interest" description="Disordered" evidence="4">
    <location>
        <begin position="68"/>
        <end position="115"/>
    </location>
</feature>
<feature type="compositionally biased region" description="Low complexity" evidence="4">
    <location>
        <begin position="68"/>
        <end position="94"/>
    </location>
</feature>
<evidence type="ECO:0000256" key="3">
    <source>
        <dbReference type="SAM" id="Coils"/>
    </source>
</evidence>
<feature type="compositionally biased region" description="Basic residues" evidence="4">
    <location>
        <begin position="95"/>
        <end position="115"/>
    </location>
</feature>
<accession>A0A5N5DHX1</accession>
<dbReference type="Pfam" id="PF00505">
    <property type="entry name" value="HMG_box"/>
    <property type="match status" value="1"/>
</dbReference>
<dbReference type="SMART" id="SM00398">
    <property type="entry name" value="HMG"/>
    <property type="match status" value="2"/>
</dbReference>
<evidence type="ECO:0000256" key="1">
    <source>
        <dbReference type="ARBA" id="ARBA00023125"/>
    </source>
</evidence>
<reference evidence="6 7" key="1">
    <citation type="journal article" date="2019" name="Sci. Rep.">
        <title>A multi-omics analysis of the grapevine pathogen Lasiodiplodia theobromae reveals that temperature affects the expression of virulence- and pathogenicity-related genes.</title>
        <authorList>
            <person name="Felix C."/>
            <person name="Meneses R."/>
            <person name="Goncalves M.F.M."/>
            <person name="Tilleman L."/>
            <person name="Duarte A.S."/>
            <person name="Jorrin-Novo J.V."/>
            <person name="Van de Peer Y."/>
            <person name="Deforce D."/>
            <person name="Van Nieuwerburgh F."/>
            <person name="Esteves A.C."/>
            <person name="Alves A."/>
        </authorList>
    </citation>
    <scope>NUCLEOTIDE SEQUENCE [LARGE SCALE GENOMIC DNA]</scope>
    <source>
        <strain evidence="6 7">LA-SOL3</strain>
    </source>
</reference>
<dbReference type="InterPro" id="IPR036910">
    <property type="entry name" value="HMG_box_dom_sf"/>
</dbReference>
<dbReference type="SUPFAM" id="SSF47095">
    <property type="entry name" value="HMG-box"/>
    <property type="match status" value="2"/>
</dbReference>
<evidence type="ECO:0000256" key="4">
    <source>
        <dbReference type="SAM" id="MobiDB-lite"/>
    </source>
</evidence>
<evidence type="ECO:0000313" key="7">
    <source>
        <dbReference type="Proteomes" id="UP000325902"/>
    </source>
</evidence>
<dbReference type="InterPro" id="IPR050342">
    <property type="entry name" value="HMGB"/>
</dbReference>
<protein>
    <recommendedName>
        <fullName evidence="5">HMG box domain-containing protein</fullName>
    </recommendedName>
</protein>
<dbReference type="EMBL" id="VCHE01000017">
    <property type="protein sequence ID" value="KAB2577469.1"/>
    <property type="molecule type" value="Genomic_DNA"/>
</dbReference>
<comment type="caution">
    <text evidence="6">The sequence shown here is derived from an EMBL/GenBank/DDBJ whole genome shotgun (WGS) entry which is preliminary data.</text>
</comment>
<feature type="coiled-coil region" evidence="3">
    <location>
        <begin position="125"/>
        <end position="153"/>
    </location>
</feature>
<evidence type="ECO:0000313" key="6">
    <source>
        <dbReference type="EMBL" id="KAB2577469.1"/>
    </source>
</evidence>
<dbReference type="GO" id="GO:0005634">
    <property type="term" value="C:nucleus"/>
    <property type="evidence" value="ECO:0007669"/>
    <property type="project" value="UniProtKB-UniRule"/>
</dbReference>
<proteinExistence type="predicted"/>
<keyword evidence="2" id="KW-0539">Nucleus</keyword>
<sequence length="340" mass="37658">MFARTALARLRARVPSAAARDVAQLSRKLRTVVATSVSNTTVNNASAAAPLTFAQFQRIRGYATATKTRASTAAKKAPAKKTTATKKTAAAKKTTATKKKTAAKPKKKAVAKPKKKKELTEFQIERLEKRKLRDAEQKKKDHLKELKATALQEPKQKAASPFQILLVETIQKELTGTKGAGRIGEIAKAVSQKYKNLSPSELERLNRAANEAAEENKKAYKKWVESYTPMQIREANNARRQLKAKLVSYSKGQIQDDRAVAPPASAYILFFKERYATGEFQNMSTIEAAKLVGAEWKALSASGKEKYENMAAEERQRYARKYKSVYGVEPGFQKKATATA</sequence>
<dbReference type="PROSITE" id="PS50118">
    <property type="entry name" value="HMG_BOX_2"/>
    <property type="match status" value="1"/>
</dbReference>
<evidence type="ECO:0000259" key="5">
    <source>
        <dbReference type="PROSITE" id="PS50118"/>
    </source>
</evidence>
<dbReference type="CDD" id="cd00084">
    <property type="entry name" value="HMG-box_SF"/>
    <property type="match status" value="1"/>
</dbReference>
<keyword evidence="1 2" id="KW-0238">DNA-binding</keyword>
<keyword evidence="3" id="KW-0175">Coiled coil</keyword>